<sequence length="290" mass="33174">MQHDAPTTTIKFKPSKKRKPYRQRTDSPPQPTTSKTPSPEPNAESSITAAMRVRRKARHQGIPITTDQTLTLAKPPDNDHDKPVKGIPDRFMHQTGLISTLNDKHMNEYIESRLSRTLPTPETRADTLAKPADASHTPDQPTKHGKLVEVDVPVDMRDQRKRKLETENPRPKRGRNRRGSDDVKRDQLVEAFLHENKLDVYDFPVQNNTMTSGDGRSADDRMADEFRQRYLDEVAARRQKKRPVQQAKQQQQQQTGDVLRGPKLGGSRNQRAAARDMLLKQEKEKGGRRF</sequence>
<evidence type="ECO:0000313" key="3">
    <source>
        <dbReference type="Proteomes" id="UP000078397"/>
    </source>
</evidence>
<dbReference type="RefSeq" id="XP_018148428.1">
    <property type="nucleotide sequence ID" value="XM_018290534.1"/>
</dbReference>
<dbReference type="GO" id="GO:0004386">
    <property type="term" value="F:helicase activity"/>
    <property type="evidence" value="ECO:0007669"/>
    <property type="project" value="UniProtKB-KW"/>
</dbReference>
<dbReference type="InterPro" id="IPR010756">
    <property type="entry name" value="Tls1-like"/>
</dbReference>
<feature type="compositionally biased region" description="Basic and acidic residues" evidence="1">
    <location>
        <begin position="273"/>
        <end position="290"/>
    </location>
</feature>
<dbReference type="GeneID" id="28854528"/>
<keyword evidence="2" id="KW-0547">Nucleotide-binding</keyword>
<keyword evidence="2" id="KW-0347">Helicase</keyword>
<name>A0A179G3A3_METCM</name>
<dbReference type="AlphaFoldDB" id="A0A179G3A3"/>
<dbReference type="Proteomes" id="UP000078397">
    <property type="component" value="Unassembled WGS sequence"/>
</dbReference>
<feature type="compositionally biased region" description="Basic and acidic residues" evidence="1">
    <location>
        <begin position="146"/>
        <end position="170"/>
    </location>
</feature>
<dbReference type="KEGG" id="pchm:VFPPC_12757"/>
<keyword evidence="2" id="KW-0378">Hydrolase</keyword>
<protein>
    <submittedName>
        <fullName evidence="2">mRNA splicing factor RNA helicase</fullName>
    </submittedName>
</protein>
<dbReference type="OrthoDB" id="5627at2759"/>
<feature type="compositionally biased region" description="Polar residues" evidence="1">
    <location>
        <begin position="1"/>
        <end position="10"/>
    </location>
</feature>
<feature type="region of interest" description="Disordered" evidence="1">
    <location>
        <begin position="1"/>
        <end position="90"/>
    </location>
</feature>
<proteinExistence type="predicted"/>
<feature type="region of interest" description="Disordered" evidence="1">
    <location>
        <begin position="225"/>
        <end position="290"/>
    </location>
</feature>
<evidence type="ECO:0000313" key="2">
    <source>
        <dbReference type="EMBL" id="OAQ72345.1"/>
    </source>
</evidence>
<accession>A0A179G3A3</accession>
<feature type="compositionally biased region" description="Low complexity" evidence="1">
    <location>
        <begin position="244"/>
        <end position="254"/>
    </location>
</feature>
<feature type="region of interest" description="Disordered" evidence="1">
    <location>
        <begin position="113"/>
        <end position="185"/>
    </location>
</feature>
<gene>
    <name evidence="2" type="ORF">VFPPC_12757</name>
</gene>
<keyword evidence="3" id="KW-1185">Reference proteome</keyword>
<feature type="compositionally biased region" description="Basic and acidic residues" evidence="1">
    <location>
        <begin position="225"/>
        <end position="236"/>
    </location>
</feature>
<feature type="compositionally biased region" description="Basic residues" evidence="1">
    <location>
        <begin position="13"/>
        <end position="22"/>
    </location>
</feature>
<comment type="caution">
    <text evidence="2">The sequence shown here is derived from an EMBL/GenBank/DDBJ whole genome shotgun (WGS) entry which is preliminary data.</text>
</comment>
<organism evidence="2 3">
    <name type="scientific">Pochonia chlamydosporia 170</name>
    <dbReference type="NCBI Taxonomy" id="1380566"/>
    <lineage>
        <taxon>Eukaryota</taxon>
        <taxon>Fungi</taxon>
        <taxon>Dikarya</taxon>
        <taxon>Ascomycota</taxon>
        <taxon>Pezizomycotina</taxon>
        <taxon>Sordariomycetes</taxon>
        <taxon>Hypocreomycetidae</taxon>
        <taxon>Hypocreales</taxon>
        <taxon>Clavicipitaceae</taxon>
        <taxon>Pochonia</taxon>
    </lineage>
</organism>
<feature type="compositionally biased region" description="Basic and acidic residues" evidence="1">
    <location>
        <begin position="76"/>
        <end position="90"/>
    </location>
</feature>
<evidence type="ECO:0000256" key="1">
    <source>
        <dbReference type="SAM" id="MobiDB-lite"/>
    </source>
</evidence>
<dbReference type="EMBL" id="LSBJ02000001">
    <property type="protein sequence ID" value="OAQ72345.1"/>
    <property type="molecule type" value="Genomic_DNA"/>
</dbReference>
<reference evidence="2 3" key="1">
    <citation type="journal article" date="2016" name="PLoS Pathog.">
        <title>Biosynthesis of antibiotic leucinostatins in bio-control fungus Purpureocillium lilacinum and their inhibition on phytophthora revealed by genome mining.</title>
        <authorList>
            <person name="Wang G."/>
            <person name="Liu Z."/>
            <person name="Lin R."/>
            <person name="Li E."/>
            <person name="Mao Z."/>
            <person name="Ling J."/>
            <person name="Yang Y."/>
            <person name="Yin W.B."/>
            <person name="Xie B."/>
        </authorList>
    </citation>
    <scope>NUCLEOTIDE SEQUENCE [LARGE SCALE GENOMIC DNA]</scope>
    <source>
        <strain evidence="2">170</strain>
    </source>
</reference>
<dbReference type="Pfam" id="PF07052">
    <property type="entry name" value="Hep_59"/>
    <property type="match status" value="1"/>
</dbReference>
<keyword evidence="2" id="KW-0067">ATP-binding</keyword>